<dbReference type="UniPathway" id="UPA00868">
    <property type="reaction ID" value="UER00840"/>
</dbReference>
<evidence type="ECO:0000256" key="8">
    <source>
        <dbReference type="ARBA" id="ARBA00022823"/>
    </source>
</evidence>
<proteinExistence type="inferred from homology"/>
<comment type="pathway">
    <text evidence="2 11">Amino-acid degradation; L-lysine degradation via saccharopine pathway; glutaryl-CoA from L-lysine: step 6/6.</text>
</comment>
<dbReference type="AlphaFoldDB" id="A0A098QU45"/>
<dbReference type="InterPro" id="IPR050537">
    <property type="entry name" value="2-oxoacid_dehydrogenase"/>
</dbReference>
<dbReference type="GO" id="GO:0005829">
    <property type="term" value="C:cytosol"/>
    <property type="evidence" value="ECO:0007669"/>
    <property type="project" value="TreeGrafter"/>
</dbReference>
<evidence type="ECO:0000259" key="13">
    <source>
        <dbReference type="PROSITE" id="PS50968"/>
    </source>
</evidence>
<evidence type="ECO:0000256" key="9">
    <source>
        <dbReference type="ARBA" id="ARBA00023315"/>
    </source>
</evidence>
<keyword evidence="6 11" id="KW-0816">Tricarboxylic acid cycle</keyword>
<dbReference type="EMBL" id="JNUP01000071">
    <property type="protein sequence ID" value="KGE70903.1"/>
    <property type="molecule type" value="Genomic_DNA"/>
</dbReference>
<dbReference type="Pfam" id="PF00364">
    <property type="entry name" value="Biotin_lipoyl"/>
    <property type="match status" value="1"/>
</dbReference>
<evidence type="ECO:0000256" key="1">
    <source>
        <dbReference type="ARBA" id="ARBA00004052"/>
    </source>
</evidence>
<keyword evidence="7 11" id="KW-0808">Transferase</keyword>
<dbReference type="SUPFAM" id="SSF47005">
    <property type="entry name" value="Peripheral subunit-binding domain of 2-oxo acid dehydrogenase complex"/>
    <property type="match status" value="1"/>
</dbReference>
<dbReference type="CDD" id="cd06849">
    <property type="entry name" value="lipoyl_domain"/>
    <property type="match status" value="1"/>
</dbReference>
<dbReference type="PROSITE" id="PS51826">
    <property type="entry name" value="PSBD"/>
    <property type="match status" value="1"/>
</dbReference>
<dbReference type="InterPro" id="IPR006255">
    <property type="entry name" value="SucB"/>
</dbReference>
<feature type="domain" description="Lipoyl-binding" evidence="13">
    <location>
        <begin position="1"/>
        <end position="75"/>
    </location>
</feature>
<evidence type="ECO:0000313" key="15">
    <source>
        <dbReference type="EMBL" id="KGE70903.1"/>
    </source>
</evidence>
<evidence type="ECO:0000256" key="4">
    <source>
        <dbReference type="ARBA" id="ARBA00012945"/>
    </source>
</evidence>
<evidence type="ECO:0000256" key="12">
    <source>
        <dbReference type="SAM" id="MobiDB-lite"/>
    </source>
</evidence>
<dbReference type="GO" id="GO:0033512">
    <property type="term" value="P:L-lysine catabolic process to acetyl-CoA via saccharopine"/>
    <property type="evidence" value="ECO:0007669"/>
    <property type="project" value="UniProtKB-UniRule"/>
</dbReference>
<dbReference type="InterPro" id="IPR000089">
    <property type="entry name" value="Biotin_lipoyl"/>
</dbReference>
<evidence type="ECO:0000256" key="6">
    <source>
        <dbReference type="ARBA" id="ARBA00022532"/>
    </source>
</evidence>
<dbReference type="InterPro" id="IPR011053">
    <property type="entry name" value="Single_hybrid_motif"/>
</dbReference>
<organism evidence="15 16">
    <name type="scientific">Spirochaeta lutea</name>
    <dbReference type="NCBI Taxonomy" id="1480694"/>
    <lineage>
        <taxon>Bacteria</taxon>
        <taxon>Pseudomonadati</taxon>
        <taxon>Spirochaetota</taxon>
        <taxon>Spirochaetia</taxon>
        <taxon>Spirochaetales</taxon>
        <taxon>Spirochaetaceae</taxon>
        <taxon>Spirochaeta</taxon>
    </lineage>
</organism>
<feature type="region of interest" description="Disordered" evidence="12">
    <location>
        <begin position="81"/>
        <end position="110"/>
    </location>
</feature>
<dbReference type="Gene3D" id="2.40.50.100">
    <property type="match status" value="1"/>
</dbReference>
<dbReference type="InterPro" id="IPR003016">
    <property type="entry name" value="2-oxoA_DH_lipoyl-BS"/>
</dbReference>
<dbReference type="eggNOG" id="COG0508">
    <property type="taxonomic scope" value="Bacteria"/>
</dbReference>
<accession>A0A098QU45</accession>
<protein>
    <recommendedName>
        <fullName evidence="5 11">Dihydrolipoyllysine-residue succinyltransferase component of 2-oxoglutarate dehydrogenase complex</fullName>
        <ecNumber evidence="4 11">2.3.1.61</ecNumber>
    </recommendedName>
    <alternativeName>
        <fullName evidence="11">2-oxoglutarate dehydrogenase complex component E2</fullName>
    </alternativeName>
</protein>
<feature type="compositionally biased region" description="Low complexity" evidence="12">
    <location>
        <begin position="81"/>
        <end position="108"/>
    </location>
</feature>
<dbReference type="FunFam" id="3.30.559.10:FF:000007">
    <property type="entry name" value="Dihydrolipoamide acetyltransferase component of pyruvate dehydrogenase complex"/>
    <property type="match status" value="1"/>
</dbReference>
<dbReference type="InterPro" id="IPR023213">
    <property type="entry name" value="CAT-like_dom_sf"/>
</dbReference>
<dbReference type="Pfam" id="PF00198">
    <property type="entry name" value="2-oxoacid_dh"/>
    <property type="match status" value="1"/>
</dbReference>
<evidence type="ECO:0000313" key="16">
    <source>
        <dbReference type="Proteomes" id="UP000029692"/>
    </source>
</evidence>
<dbReference type="InterPro" id="IPR004167">
    <property type="entry name" value="PSBD"/>
</dbReference>
<evidence type="ECO:0000256" key="11">
    <source>
        <dbReference type="RuleBase" id="RU361138"/>
    </source>
</evidence>
<dbReference type="GO" id="GO:0045252">
    <property type="term" value="C:oxoglutarate dehydrogenase complex"/>
    <property type="evidence" value="ECO:0007669"/>
    <property type="project" value="UniProtKB-UniRule"/>
</dbReference>
<evidence type="ECO:0000256" key="7">
    <source>
        <dbReference type="ARBA" id="ARBA00022679"/>
    </source>
</evidence>
<dbReference type="InterPro" id="IPR001078">
    <property type="entry name" value="2-oxoacid_DH_actylTfrase"/>
</dbReference>
<keyword evidence="8 11" id="KW-0450">Lipoyl</keyword>
<comment type="similarity">
    <text evidence="3 11">Belongs to the 2-oxoacid dehydrogenase family.</text>
</comment>
<dbReference type="PANTHER" id="PTHR43416">
    <property type="entry name" value="DIHYDROLIPOYLLYSINE-RESIDUE SUCCINYLTRANSFERASE COMPONENT OF 2-OXOGLUTARATE DEHYDROGENASE COMPLEX, MITOCHONDRIAL-RELATED"/>
    <property type="match status" value="1"/>
</dbReference>
<dbReference type="Gene3D" id="3.30.559.10">
    <property type="entry name" value="Chloramphenicol acetyltransferase-like domain"/>
    <property type="match status" value="1"/>
</dbReference>
<dbReference type="EC" id="2.3.1.61" evidence="4 11"/>
<comment type="function">
    <text evidence="1 11">E2 component of the 2-oxoglutarate dehydrogenase (OGDH) complex which catalyzes the second step in the conversion of 2-oxoglutarate to succinyl-CoA and CO(2).</text>
</comment>
<comment type="catalytic activity">
    <reaction evidence="10 11">
        <text>N(6)-[(R)-dihydrolipoyl]-L-lysyl-[protein] + succinyl-CoA = N(6)-[(R)-S(8)-succinyldihydrolipoyl]-L-lysyl-[protein] + CoA</text>
        <dbReference type="Rhea" id="RHEA:15213"/>
        <dbReference type="Rhea" id="RHEA-COMP:10475"/>
        <dbReference type="Rhea" id="RHEA-COMP:20092"/>
        <dbReference type="ChEBI" id="CHEBI:57287"/>
        <dbReference type="ChEBI" id="CHEBI:57292"/>
        <dbReference type="ChEBI" id="CHEBI:83100"/>
        <dbReference type="ChEBI" id="CHEBI:83120"/>
        <dbReference type="EC" id="2.3.1.61"/>
    </reaction>
</comment>
<dbReference type="SUPFAM" id="SSF51230">
    <property type="entry name" value="Single hybrid motif"/>
    <property type="match status" value="1"/>
</dbReference>
<evidence type="ECO:0000256" key="2">
    <source>
        <dbReference type="ARBA" id="ARBA00005145"/>
    </source>
</evidence>
<dbReference type="PROSITE" id="PS00189">
    <property type="entry name" value="LIPOYL"/>
    <property type="match status" value="1"/>
</dbReference>
<comment type="cofactor">
    <cofactor evidence="11">
        <name>(R)-lipoate</name>
        <dbReference type="ChEBI" id="CHEBI:83088"/>
    </cofactor>
    <text evidence="11">Binds 1 lipoyl cofactor covalently.</text>
</comment>
<dbReference type="Proteomes" id="UP000029692">
    <property type="component" value="Unassembled WGS sequence"/>
</dbReference>
<comment type="caution">
    <text evidence="15">The sequence shown here is derived from an EMBL/GenBank/DDBJ whole genome shotgun (WGS) entry which is preliminary data.</text>
</comment>
<dbReference type="OrthoDB" id="9805770at2"/>
<sequence length="458" mass="48083">MIEITVPEVGESVSSGILALWLKKDGEYVQEGDELFELETDKATMAVPSQHAGVLHIQAEEGQEVDVGAVVAQIDTQASASDSAAAEQAQGDSNAPSSSGSGASPAPALDDLSPAVRKLVAEHRLDPGAIPASGPGGRLLKEDVLSYLDSAGAPASSGSQPGAGAAGRGPQAEPAGSSGARGTAGSGAAAGQAPGSASAAPAARGQAGNAGAWESPWNQTSAQEADRQERRVPMTTIRKRIAQRLVESKQSAAHLTTFNEVDMSAVMEIRSRYKADFEKRYGVRLGFMSFFIKAAVSALQAFPGVNAFIDGEDIIYHDYADIGVAMSTERGLITPVLRSCETLSFAQIEAQILDYGQKAQAKRLLPDDLLGGTFTVSNGGVFGSMLSTPIPNPPQTAVLGMHTIQERPVVRDGQIVARPMMYLALTYDHRMIDGKEAISFLMHLKQQLEDPSRMILGL</sequence>
<dbReference type="PANTHER" id="PTHR43416:SF5">
    <property type="entry name" value="DIHYDROLIPOYLLYSINE-RESIDUE SUCCINYLTRANSFERASE COMPONENT OF 2-OXOGLUTARATE DEHYDROGENASE COMPLEX, MITOCHONDRIAL"/>
    <property type="match status" value="1"/>
</dbReference>
<keyword evidence="9 11" id="KW-0012">Acyltransferase</keyword>
<feature type="compositionally biased region" description="Low complexity" evidence="12">
    <location>
        <begin position="151"/>
        <end position="212"/>
    </location>
</feature>
<reference evidence="15 16" key="1">
    <citation type="submission" date="2014-05" db="EMBL/GenBank/DDBJ databases">
        <title>De novo Genome Sequence of Spirocheata sp.</title>
        <authorList>
            <person name="Shivani Y."/>
            <person name="Subhash Y."/>
            <person name="Tushar L."/>
            <person name="Sasikala C."/>
            <person name="Ramana C.V."/>
        </authorList>
    </citation>
    <scope>NUCLEOTIDE SEQUENCE [LARGE SCALE GENOMIC DNA]</scope>
    <source>
        <strain evidence="15 16">JC230</strain>
    </source>
</reference>
<gene>
    <name evidence="15" type="ORF">DC28_13225</name>
</gene>
<evidence type="ECO:0000259" key="14">
    <source>
        <dbReference type="PROSITE" id="PS51826"/>
    </source>
</evidence>
<dbReference type="STRING" id="1480694.DC28_13225"/>
<dbReference type="NCBIfam" id="NF004309">
    <property type="entry name" value="PRK05704.1"/>
    <property type="match status" value="1"/>
</dbReference>
<feature type="domain" description="Peripheral subunit-binding (PSBD)" evidence="14">
    <location>
        <begin position="111"/>
        <end position="148"/>
    </location>
</feature>
<name>A0A098QU45_9SPIO</name>
<dbReference type="SUPFAM" id="SSF52777">
    <property type="entry name" value="CoA-dependent acyltransferases"/>
    <property type="match status" value="1"/>
</dbReference>
<dbReference type="GO" id="GO:0004149">
    <property type="term" value="F:dihydrolipoyllysine-residue succinyltransferase activity"/>
    <property type="evidence" value="ECO:0007669"/>
    <property type="project" value="UniProtKB-UniRule"/>
</dbReference>
<dbReference type="GO" id="GO:0006099">
    <property type="term" value="P:tricarboxylic acid cycle"/>
    <property type="evidence" value="ECO:0007669"/>
    <property type="project" value="UniProtKB-UniRule"/>
</dbReference>
<dbReference type="RefSeq" id="WP_037549440.1">
    <property type="nucleotide sequence ID" value="NZ_JNUP01000071.1"/>
</dbReference>
<evidence type="ECO:0000256" key="3">
    <source>
        <dbReference type="ARBA" id="ARBA00007317"/>
    </source>
</evidence>
<evidence type="ECO:0000256" key="10">
    <source>
        <dbReference type="ARBA" id="ARBA00052761"/>
    </source>
</evidence>
<evidence type="ECO:0000256" key="5">
    <source>
        <dbReference type="ARBA" id="ARBA00019511"/>
    </source>
</evidence>
<keyword evidence="16" id="KW-1185">Reference proteome</keyword>
<dbReference type="InterPro" id="IPR036625">
    <property type="entry name" value="E3-bd_dom_sf"/>
</dbReference>
<dbReference type="Gene3D" id="4.10.320.10">
    <property type="entry name" value="E3-binding domain"/>
    <property type="match status" value="1"/>
</dbReference>
<dbReference type="PROSITE" id="PS50968">
    <property type="entry name" value="BIOTINYL_LIPOYL"/>
    <property type="match status" value="1"/>
</dbReference>
<dbReference type="NCBIfam" id="TIGR01347">
    <property type="entry name" value="sucB"/>
    <property type="match status" value="1"/>
</dbReference>
<dbReference type="Pfam" id="PF02817">
    <property type="entry name" value="E3_binding"/>
    <property type="match status" value="1"/>
</dbReference>
<feature type="region of interest" description="Disordered" evidence="12">
    <location>
        <begin position="151"/>
        <end position="233"/>
    </location>
</feature>